<dbReference type="GO" id="GO:0003755">
    <property type="term" value="F:peptidyl-prolyl cis-trans isomerase activity"/>
    <property type="evidence" value="ECO:0007669"/>
    <property type="project" value="UniProtKB-KW"/>
</dbReference>
<protein>
    <submittedName>
        <fullName evidence="5">Peptidylprolyl isomerase</fullName>
    </submittedName>
</protein>
<evidence type="ECO:0000313" key="6">
    <source>
        <dbReference type="Proteomes" id="UP000198908"/>
    </source>
</evidence>
<gene>
    <name evidence="5" type="ORF">SAMN05421548_102245</name>
</gene>
<keyword evidence="2" id="KW-0697">Rotamase</keyword>
<proteinExistence type="inferred from homology"/>
<comment type="similarity">
    <text evidence="1">Belongs to the PpiC/parvulin rotamase family.</text>
</comment>
<dbReference type="PROSITE" id="PS51257">
    <property type="entry name" value="PROKAR_LIPOPROTEIN"/>
    <property type="match status" value="1"/>
</dbReference>
<dbReference type="EMBL" id="FMYQ01000002">
    <property type="protein sequence ID" value="SDB92770.1"/>
    <property type="molecule type" value="Genomic_DNA"/>
</dbReference>
<keyword evidence="3" id="KW-0732">Signal</keyword>
<dbReference type="OrthoDB" id="5706698at2"/>
<dbReference type="PROSITE" id="PS50198">
    <property type="entry name" value="PPIC_PPIASE_2"/>
    <property type="match status" value="1"/>
</dbReference>
<dbReference type="STRING" id="416944.SAMN05421548_102245"/>
<dbReference type="Gene3D" id="3.10.50.40">
    <property type="match status" value="1"/>
</dbReference>
<dbReference type="InterPro" id="IPR050245">
    <property type="entry name" value="PrsA_foldase"/>
</dbReference>
<name>A0A1G6HEV6_9BURK</name>
<evidence type="ECO:0000259" key="4">
    <source>
        <dbReference type="PROSITE" id="PS50198"/>
    </source>
</evidence>
<dbReference type="Proteomes" id="UP000198908">
    <property type="component" value="Unassembled WGS sequence"/>
</dbReference>
<dbReference type="InterPro" id="IPR046357">
    <property type="entry name" value="PPIase_dom_sf"/>
</dbReference>
<evidence type="ECO:0000313" key="5">
    <source>
        <dbReference type="EMBL" id="SDB92770.1"/>
    </source>
</evidence>
<dbReference type="InterPro" id="IPR000297">
    <property type="entry name" value="PPIase_PpiC"/>
</dbReference>
<dbReference type="AlphaFoldDB" id="A0A1G6HEV6"/>
<evidence type="ECO:0000256" key="3">
    <source>
        <dbReference type="SAM" id="SignalP"/>
    </source>
</evidence>
<organism evidence="5 6">
    <name type="scientific">Paraburkholderia lycopersici</name>
    <dbReference type="NCBI Taxonomy" id="416944"/>
    <lineage>
        <taxon>Bacteria</taxon>
        <taxon>Pseudomonadati</taxon>
        <taxon>Pseudomonadota</taxon>
        <taxon>Betaproteobacteria</taxon>
        <taxon>Burkholderiales</taxon>
        <taxon>Burkholderiaceae</taxon>
        <taxon>Paraburkholderia</taxon>
    </lineage>
</organism>
<evidence type="ECO:0000256" key="1">
    <source>
        <dbReference type="ARBA" id="ARBA00007656"/>
    </source>
</evidence>
<accession>A0A1G6HEV6</accession>
<sequence length="299" mass="31899">MKKAVLLTCALALSGGACAAAGTESASVVASTGDISLSQADVTAIIESLPADVRTRLRTDPSFLDDIVRGRLMDRRVLMEAHARGWDKQPQVRAQMEAAQRNAIVRSYLSSLSEPPASYPDDHLIEAVWRHDAARFTVPRALHLAQIFIPAPAGADAAMLAKARRQADDAARQAGAPGADFGAVAATYSQDAASAAKHGDLGFVPETQLLPPVRQAVDTLKPGGTSGLIRTDAGFHIVRLIEVRPAFVRPLSDVKDSIRTALRLQKQRANAQAYLATLMKQDSVKINEQALNQAFAAAH</sequence>
<feature type="chain" id="PRO_5011591312" evidence="3">
    <location>
        <begin position="20"/>
        <end position="299"/>
    </location>
</feature>
<evidence type="ECO:0000256" key="2">
    <source>
        <dbReference type="PROSITE-ProRule" id="PRU00278"/>
    </source>
</evidence>
<feature type="signal peptide" evidence="3">
    <location>
        <begin position="1"/>
        <end position="19"/>
    </location>
</feature>
<dbReference type="SUPFAM" id="SSF54534">
    <property type="entry name" value="FKBP-like"/>
    <property type="match status" value="1"/>
</dbReference>
<dbReference type="RefSeq" id="WP_091994847.1">
    <property type="nucleotide sequence ID" value="NZ_FMYQ01000002.1"/>
</dbReference>
<dbReference type="Pfam" id="PF00639">
    <property type="entry name" value="Rotamase"/>
    <property type="match status" value="1"/>
</dbReference>
<feature type="domain" description="PpiC" evidence="4">
    <location>
        <begin position="139"/>
        <end position="242"/>
    </location>
</feature>
<dbReference type="PANTHER" id="PTHR47245:SF3">
    <property type="entry name" value="PEPTIDYL-PROLYL CIS-TRANS ISOMERASE, PPIC-TYPE-RELATED"/>
    <property type="match status" value="1"/>
</dbReference>
<keyword evidence="6" id="KW-1185">Reference proteome</keyword>
<dbReference type="PANTHER" id="PTHR47245">
    <property type="entry name" value="PEPTIDYLPROLYL ISOMERASE"/>
    <property type="match status" value="1"/>
</dbReference>
<keyword evidence="2 5" id="KW-0413">Isomerase</keyword>
<reference evidence="6" key="1">
    <citation type="submission" date="2016-09" db="EMBL/GenBank/DDBJ databases">
        <authorList>
            <person name="Varghese N."/>
            <person name="Submissions S."/>
        </authorList>
    </citation>
    <scope>NUCLEOTIDE SEQUENCE [LARGE SCALE GENOMIC DNA]</scope>
    <source>
        <strain evidence="6">TNe-862</strain>
    </source>
</reference>